<evidence type="ECO:0000256" key="3">
    <source>
        <dbReference type="ARBA" id="ARBA00022884"/>
    </source>
</evidence>
<dbReference type="NCBIfam" id="NF004363">
    <property type="entry name" value="PRK05738.2-4"/>
    <property type="match status" value="1"/>
</dbReference>
<dbReference type="GO" id="GO:0005840">
    <property type="term" value="C:ribosome"/>
    <property type="evidence" value="ECO:0007669"/>
    <property type="project" value="UniProtKB-KW"/>
</dbReference>
<comment type="similarity">
    <text evidence="1 6 7">Belongs to the universal ribosomal protein uL23 family.</text>
</comment>
<dbReference type="Proteomes" id="UP000078390">
    <property type="component" value="Unassembled WGS sequence"/>
</dbReference>
<dbReference type="OrthoDB" id="9793353at2"/>
<gene>
    <name evidence="6" type="primary">rplW</name>
    <name evidence="8" type="ORF">TDIS_0707</name>
</gene>
<dbReference type="EMBL" id="LWLG01000003">
    <property type="protein sequence ID" value="OAQ21055.1"/>
    <property type="molecule type" value="Genomic_DNA"/>
</dbReference>
<evidence type="ECO:0000256" key="7">
    <source>
        <dbReference type="RuleBase" id="RU003934"/>
    </source>
</evidence>
<protein>
    <recommendedName>
        <fullName evidence="6">Large ribosomal subunit protein uL23</fullName>
    </recommendedName>
</protein>
<dbReference type="HAMAP" id="MF_01369_B">
    <property type="entry name" value="Ribosomal_uL23_B"/>
    <property type="match status" value="1"/>
</dbReference>
<dbReference type="RefSeq" id="WP_068669383.1">
    <property type="nucleotide sequence ID" value="NZ_LWLG01000003.1"/>
</dbReference>
<dbReference type="InterPro" id="IPR012678">
    <property type="entry name" value="Ribosomal_uL23/eL15/eS24_sf"/>
</dbReference>
<dbReference type="InterPro" id="IPR012677">
    <property type="entry name" value="Nucleotide-bd_a/b_plait_sf"/>
</dbReference>
<evidence type="ECO:0000313" key="8">
    <source>
        <dbReference type="EMBL" id="OAQ21055.1"/>
    </source>
</evidence>
<dbReference type="PATRIC" id="fig|999894.6.peg.705"/>
<dbReference type="GO" id="GO:0003735">
    <property type="term" value="F:structural constituent of ribosome"/>
    <property type="evidence" value="ECO:0007669"/>
    <property type="project" value="InterPro"/>
</dbReference>
<dbReference type="Pfam" id="PF00276">
    <property type="entry name" value="Ribosomal_L23"/>
    <property type="match status" value="1"/>
</dbReference>
<evidence type="ECO:0000256" key="1">
    <source>
        <dbReference type="ARBA" id="ARBA00006700"/>
    </source>
</evidence>
<dbReference type="SUPFAM" id="SSF54189">
    <property type="entry name" value="Ribosomal proteins S24e, L23 and L15e"/>
    <property type="match status" value="1"/>
</dbReference>
<dbReference type="AlphaFoldDB" id="A0A179D4Q5"/>
<keyword evidence="4 6" id="KW-0689">Ribosomal protein</keyword>
<reference evidence="8 9" key="1">
    <citation type="submission" date="2016-04" db="EMBL/GenBank/DDBJ databases">
        <title>Genome analysis of Thermosulfurimonas dismutans, the first thermophilic sulfur-disproportionating bacterium of the phylum Thermodesulfobacteria.</title>
        <authorList>
            <person name="Mardanov A.V."/>
            <person name="Beletsky A.V."/>
            <person name="Kadnikov V.V."/>
            <person name="Slobodkin A.I."/>
            <person name="Ravin N.V."/>
        </authorList>
    </citation>
    <scope>NUCLEOTIDE SEQUENCE [LARGE SCALE GENOMIC DNA]</scope>
    <source>
        <strain evidence="8 9">S95</strain>
    </source>
</reference>
<keyword evidence="2 6" id="KW-0699">rRNA-binding</keyword>
<keyword evidence="9" id="KW-1185">Reference proteome</keyword>
<dbReference type="InterPro" id="IPR013025">
    <property type="entry name" value="Ribosomal_uL23-like"/>
</dbReference>
<accession>A0A179D4Q5</accession>
<proteinExistence type="inferred from homology"/>
<dbReference type="InterPro" id="IPR001014">
    <property type="entry name" value="Ribosomal_uL23_CS"/>
</dbReference>
<dbReference type="GO" id="GO:1990904">
    <property type="term" value="C:ribonucleoprotein complex"/>
    <property type="evidence" value="ECO:0007669"/>
    <property type="project" value="UniProtKB-KW"/>
</dbReference>
<sequence>MSTAKDPREIILAPVITEKSMWLKEKYNQVTFWVHPEANKIEIRKAVEDLFKVKVEKVQTIRVKGKPKGRWPREGRRPLRKKAIVRLAPGESIEFFETV</sequence>
<comment type="caution">
    <text evidence="8">The sequence shown here is derived from an EMBL/GenBank/DDBJ whole genome shotgun (WGS) entry which is preliminary data.</text>
</comment>
<dbReference type="STRING" id="999894.TDIS_0707"/>
<evidence type="ECO:0000256" key="2">
    <source>
        <dbReference type="ARBA" id="ARBA00022730"/>
    </source>
</evidence>
<keyword evidence="3 6" id="KW-0694">RNA-binding</keyword>
<dbReference type="GO" id="GO:0019843">
    <property type="term" value="F:rRNA binding"/>
    <property type="evidence" value="ECO:0007669"/>
    <property type="project" value="UniProtKB-UniRule"/>
</dbReference>
<organism evidence="8 9">
    <name type="scientific">Thermosulfurimonas dismutans</name>
    <dbReference type="NCBI Taxonomy" id="999894"/>
    <lineage>
        <taxon>Bacteria</taxon>
        <taxon>Pseudomonadati</taxon>
        <taxon>Thermodesulfobacteriota</taxon>
        <taxon>Thermodesulfobacteria</taxon>
        <taxon>Thermodesulfobacteriales</taxon>
        <taxon>Thermodesulfobacteriaceae</taxon>
        <taxon>Thermosulfurimonas</taxon>
    </lineage>
</organism>
<dbReference type="Gene3D" id="3.30.70.330">
    <property type="match status" value="1"/>
</dbReference>
<keyword evidence="5 6" id="KW-0687">Ribonucleoprotein</keyword>
<name>A0A179D4Q5_9BACT</name>
<comment type="function">
    <text evidence="6">One of the early assembly proteins it binds 23S rRNA. One of the proteins that surrounds the polypeptide exit tunnel on the outside of the ribosome. Forms the main docking site for trigger factor binding to the ribosome.</text>
</comment>
<evidence type="ECO:0000256" key="4">
    <source>
        <dbReference type="ARBA" id="ARBA00022980"/>
    </source>
</evidence>
<dbReference type="PANTHER" id="PTHR11620">
    <property type="entry name" value="60S RIBOSOMAL PROTEIN L23A"/>
    <property type="match status" value="1"/>
</dbReference>
<dbReference type="GO" id="GO:0006412">
    <property type="term" value="P:translation"/>
    <property type="evidence" value="ECO:0007669"/>
    <property type="project" value="UniProtKB-UniRule"/>
</dbReference>
<evidence type="ECO:0000313" key="9">
    <source>
        <dbReference type="Proteomes" id="UP000078390"/>
    </source>
</evidence>
<evidence type="ECO:0000256" key="5">
    <source>
        <dbReference type="ARBA" id="ARBA00023274"/>
    </source>
</evidence>
<evidence type="ECO:0000256" key="6">
    <source>
        <dbReference type="HAMAP-Rule" id="MF_01369"/>
    </source>
</evidence>
<dbReference type="NCBIfam" id="NF004359">
    <property type="entry name" value="PRK05738.1-3"/>
    <property type="match status" value="1"/>
</dbReference>
<dbReference type="FunFam" id="3.30.70.330:FF:000001">
    <property type="entry name" value="50S ribosomal protein L23"/>
    <property type="match status" value="1"/>
</dbReference>
<dbReference type="PROSITE" id="PS00050">
    <property type="entry name" value="RIBOSOMAL_L23"/>
    <property type="match status" value="1"/>
</dbReference>
<comment type="subunit">
    <text evidence="6">Part of the 50S ribosomal subunit. Contacts protein L29, and trigger factor when it is bound to the ribosome.</text>
</comment>